<dbReference type="InterPro" id="IPR008966">
    <property type="entry name" value="Adhesion_dom_sf"/>
</dbReference>
<feature type="chain" id="PRO_5047225967" evidence="8">
    <location>
        <begin position="29"/>
        <end position="686"/>
    </location>
</feature>
<feature type="transmembrane region" description="Helical" evidence="7">
    <location>
        <begin position="659"/>
        <end position="681"/>
    </location>
</feature>
<keyword evidence="11" id="KW-1185">Reference proteome</keyword>
<evidence type="ECO:0000256" key="7">
    <source>
        <dbReference type="SAM" id="Phobius"/>
    </source>
</evidence>
<gene>
    <name evidence="10" type="ORF">ACFP5Y_13405</name>
</gene>
<dbReference type="RefSeq" id="WP_379832553.1">
    <property type="nucleotide sequence ID" value="NZ_JBHSSC010000044.1"/>
</dbReference>
<dbReference type="NCBIfam" id="TIGR01167">
    <property type="entry name" value="LPXTG_anchor"/>
    <property type="match status" value="1"/>
</dbReference>
<evidence type="ECO:0000256" key="3">
    <source>
        <dbReference type="ARBA" id="ARBA00022525"/>
    </source>
</evidence>
<feature type="compositionally biased region" description="Polar residues" evidence="6">
    <location>
        <begin position="291"/>
        <end position="302"/>
    </location>
</feature>
<keyword evidence="2" id="KW-0134">Cell wall</keyword>
<evidence type="ECO:0000256" key="8">
    <source>
        <dbReference type="SAM" id="SignalP"/>
    </source>
</evidence>
<evidence type="ECO:0000256" key="5">
    <source>
        <dbReference type="ARBA" id="ARBA00023088"/>
    </source>
</evidence>
<comment type="caution">
    <text evidence="10">The sequence shown here is derived from an EMBL/GenBank/DDBJ whole genome shotgun (WGS) entry which is preliminary data.</text>
</comment>
<evidence type="ECO:0000256" key="1">
    <source>
        <dbReference type="ARBA" id="ARBA00004168"/>
    </source>
</evidence>
<sequence length="686" mass="72365">MRKFWHFLVLAVAGLALMVFSPPLLSHAALITTGSGLDADNAVITDPAGKVQSHTAVLSADVTYKISYRWSFPNATQIKPGDTALVTLPQNINPNLDVDASLPSYTGLAKVGQLNLTAGSYVATITFNSYFYYHTANKQGNVWFKFPGKGTNTTTPPTPTKPIAMSKTAAWVDPDSPDTINWGLNITSNGNKLVNPVITDTLSADQTYVPGSVSATNAAGEAVPVAATVNGRQLTFKLAGTYDSDLRLTYQSKTTNRTTLDFNNNAVYRDDNGNQATATADVDRTEEDEPNTGTPTPTKPISMTKTASWVDANDKSKINWSLAITSNGNALVKPTITDTLSSNHTYIPNSVTATAERIPIPITATVNGNQVIFKIDETVNSDLTINYQTQAALGAIAEVYRNSAVYSDEDDHTATATDNIVLTPDDSGGTTEPENPGTTEPENPGTTEPENPGTTEPENPGTTEPENPGTTEPENPGTTEPENPGTTEPENPGTTEPEKPGTTEPEKPGTTEPEKPGTTEPEKPGTTEPEKPGTTEPEKPGTTEPERPGTTEPEKPGTTEPEKPGTTEPEKPSPTTPTTPAAPSRPGLTPETSGTVPYRPNAESSATGESTNATNTPASTASQSTMTTGTPTTTITTTTTTPTSKNAATLPQTSEQPSWNAVIAGIIGLVLGTLIGGYFYLRSRKV</sequence>
<dbReference type="SUPFAM" id="SSF49401">
    <property type="entry name" value="Bacterial adhesins"/>
    <property type="match status" value="3"/>
</dbReference>
<feature type="region of interest" description="Disordered" evidence="6">
    <location>
        <begin position="410"/>
        <end position="654"/>
    </location>
</feature>
<feature type="signal peptide" evidence="8">
    <location>
        <begin position="1"/>
        <end position="28"/>
    </location>
</feature>
<comment type="subcellular location">
    <subcellularLocation>
        <location evidence="1">Secreted</location>
        <location evidence="1">Cell wall</location>
        <topology evidence="1">Peptidoglycan-anchor</topology>
    </subcellularLocation>
</comment>
<feature type="region of interest" description="Disordered" evidence="6">
    <location>
        <begin position="267"/>
        <end position="302"/>
    </location>
</feature>
<dbReference type="Proteomes" id="UP001596282">
    <property type="component" value="Unassembled WGS sequence"/>
</dbReference>
<dbReference type="EMBL" id="JBHSSC010000044">
    <property type="protein sequence ID" value="MFC6182227.1"/>
    <property type="molecule type" value="Genomic_DNA"/>
</dbReference>
<dbReference type="InterPro" id="IPR011252">
    <property type="entry name" value="Fibrogen-bd_dom1"/>
</dbReference>
<evidence type="ECO:0000313" key="10">
    <source>
        <dbReference type="EMBL" id="MFC6182227.1"/>
    </source>
</evidence>
<keyword evidence="7" id="KW-1133">Transmembrane helix</keyword>
<dbReference type="NCBIfam" id="TIGR01451">
    <property type="entry name" value="B_ant_repeat"/>
    <property type="match status" value="1"/>
</dbReference>
<keyword evidence="7" id="KW-0472">Membrane</keyword>
<evidence type="ECO:0000256" key="6">
    <source>
        <dbReference type="SAM" id="MobiDB-lite"/>
    </source>
</evidence>
<keyword evidence="3" id="KW-0964">Secreted</keyword>
<reference evidence="11" key="1">
    <citation type="journal article" date="2019" name="Int. J. Syst. Evol. Microbiol.">
        <title>The Global Catalogue of Microorganisms (GCM) 10K type strain sequencing project: providing services to taxonomists for standard genome sequencing and annotation.</title>
        <authorList>
            <consortium name="The Broad Institute Genomics Platform"/>
            <consortium name="The Broad Institute Genome Sequencing Center for Infectious Disease"/>
            <person name="Wu L."/>
            <person name="Ma J."/>
        </authorList>
    </citation>
    <scope>NUCLEOTIDE SEQUENCE [LARGE SCALE GENOMIC DNA]</scope>
    <source>
        <strain evidence="11">CCM 8933</strain>
    </source>
</reference>
<dbReference type="Pfam" id="PF17961">
    <property type="entry name" value="Big_8"/>
    <property type="match status" value="1"/>
</dbReference>
<dbReference type="Gene3D" id="2.60.40.740">
    <property type="match status" value="2"/>
</dbReference>
<feature type="domain" description="SDR-like Ig" evidence="9">
    <location>
        <begin position="64"/>
        <end position="145"/>
    </location>
</feature>
<feature type="compositionally biased region" description="Low complexity" evidence="6">
    <location>
        <begin position="428"/>
        <end position="495"/>
    </location>
</feature>
<evidence type="ECO:0000256" key="4">
    <source>
        <dbReference type="ARBA" id="ARBA00022729"/>
    </source>
</evidence>
<dbReference type="Gene3D" id="2.60.40.1280">
    <property type="match status" value="1"/>
</dbReference>
<keyword evidence="5" id="KW-0572">Peptidoglycan-anchor</keyword>
<accession>A0ABW1S398</accession>
<keyword evidence="4 8" id="KW-0732">Signal</keyword>
<feature type="compositionally biased region" description="Basic and acidic residues" evidence="6">
    <location>
        <begin position="496"/>
        <end position="571"/>
    </location>
</feature>
<organism evidence="10 11">
    <name type="scientific">Lactiplantibacillus daowaiensis</name>
    <dbReference type="NCBI Taxonomy" id="2559918"/>
    <lineage>
        <taxon>Bacteria</taxon>
        <taxon>Bacillati</taxon>
        <taxon>Bacillota</taxon>
        <taxon>Bacilli</taxon>
        <taxon>Lactobacillales</taxon>
        <taxon>Lactobacillaceae</taxon>
        <taxon>Lactiplantibacillus</taxon>
    </lineage>
</organism>
<dbReference type="InterPro" id="IPR047589">
    <property type="entry name" value="DUF11_rpt"/>
</dbReference>
<evidence type="ECO:0000256" key="2">
    <source>
        <dbReference type="ARBA" id="ARBA00022512"/>
    </source>
</evidence>
<name>A0ABW1S398_9LACO</name>
<evidence type="ECO:0000313" key="11">
    <source>
        <dbReference type="Proteomes" id="UP001596282"/>
    </source>
</evidence>
<dbReference type="InterPro" id="IPR041171">
    <property type="entry name" value="SDR_Ig"/>
</dbReference>
<proteinExistence type="predicted"/>
<evidence type="ECO:0000259" key="9">
    <source>
        <dbReference type="Pfam" id="PF17961"/>
    </source>
</evidence>
<keyword evidence="7" id="KW-0812">Transmembrane</keyword>
<feature type="compositionally biased region" description="Low complexity" evidence="6">
    <location>
        <begin position="610"/>
        <end position="649"/>
    </location>
</feature>
<protein>
    <submittedName>
        <fullName evidence="10">Ig-like domain-containing protein</fullName>
    </submittedName>
</protein>